<proteinExistence type="inferred from homology"/>
<keyword evidence="7" id="KW-1133">Transmembrane helix</keyword>
<dbReference type="PANTHER" id="PTHR22683:SF41">
    <property type="entry name" value="DNA TRANSLOCASE FTSK"/>
    <property type="match status" value="1"/>
</dbReference>
<evidence type="ECO:0000259" key="8">
    <source>
        <dbReference type="PROSITE" id="PS50901"/>
    </source>
</evidence>
<dbReference type="KEGG" id="lmes:AB8B23_01015"/>
<feature type="compositionally biased region" description="Acidic residues" evidence="6">
    <location>
        <begin position="333"/>
        <end position="342"/>
    </location>
</feature>
<evidence type="ECO:0000256" key="2">
    <source>
        <dbReference type="ARBA" id="ARBA00022741"/>
    </source>
</evidence>
<dbReference type="SMART" id="SM00382">
    <property type="entry name" value="AAA"/>
    <property type="match status" value="1"/>
</dbReference>
<protein>
    <submittedName>
        <fullName evidence="9">DNA translocase FtsK</fullName>
    </submittedName>
</protein>
<dbReference type="Pfam" id="PF09397">
    <property type="entry name" value="FtsK_gamma"/>
    <property type="match status" value="1"/>
</dbReference>
<keyword evidence="3 5" id="KW-0067">ATP-binding</keyword>
<dbReference type="SMART" id="SM00843">
    <property type="entry name" value="Ftsk_gamma"/>
    <property type="match status" value="1"/>
</dbReference>
<dbReference type="EMBL" id="CP165646">
    <property type="protein sequence ID" value="XDU64786.1"/>
    <property type="molecule type" value="Genomic_DNA"/>
</dbReference>
<comment type="similarity">
    <text evidence="1">Belongs to the FtsK/SpoIIIE/SftA family.</text>
</comment>
<feature type="compositionally biased region" description="Basic and acidic residues" evidence="6">
    <location>
        <begin position="303"/>
        <end position="332"/>
    </location>
</feature>
<dbReference type="GO" id="GO:0005524">
    <property type="term" value="F:ATP binding"/>
    <property type="evidence" value="ECO:0007669"/>
    <property type="project" value="UniProtKB-UniRule"/>
</dbReference>
<evidence type="ECO:0000313" key="9">
    <source>
        <dbReference type="EMBL" id="XDU64786.1"/>
    </source>
</evidence>
<keyword evidence="7" id="KW-0472">Membrane</keyword>
<dbReference type="Gene3D" id="3.40.50.300">
    <property type="entry name" value="P-loop containing nucleotide triphosphate hydrolases"/>
    <property type="match status" value="1"/>
</dbReference>
<dbReference type="Pfam" id="PF17854">
    <property type="entry name" value="FtsK_alpha"/>
    <property type="match status" value="1"/>
</dbReference>
<dbReference type="SUPFAM" id="SSF46785">
    <property type="entry name" value="Winged helix' DNA-binding domain"/>
    <property type="match status" value="1"/>
</dbReference>
<accession>A0AB39VBQ5</accession>
<sequence>MNKRKIEGVIWFAAGLVLTILLTNKSSMLSDNVGENVFSLILGGIMLFFGKMTWFIAIVAMLYGIVLFFYEKIRVDITQGKVVALIGVFLSLSMFLVKSSVGENPLPNVFTEAGRKLLEIGFNRESGGVPGALLSMPFYKILHLKWMTIGLVVVLALSVCLLLKDYIELGYELLREVVRYYKSDDYKEKKRKLKAKKYAENLKKTDYKRYQREMLKAKIIQSRSEKLSFEIAKKPKDNFLQKTEVYSKEELAEKEKEWIEIFEEKEKQKILENSKKSENKEKDNKEKQQAKTENVTDLSDNLKNNENDEKNLDKKEQEVSEIENNGKIKESSETEENQEEEEKEPKLEIVTPLRRESVVNSAQMDPNFQQFPKLEAFENSGAVKKVLEEELREANAMLDSSQGYDDIVKKSIAEIFKSKPMDYKKKEKIEKSIRENVRHLENVLKEFGVEAKVVNYEYGPTITRYEIVIPKGIKVSKVTGLSDDIAMNLAAESIRIEAPIPGKNTIGIETPNKIKESVHFSNIIKNKELDNGELKVILGKDIVGRDKLIDIVKMPHLLIAGQTGSGKSVAVNTLISTLISKKSEKEVKFIMIDPKMVELMPYNDIPHLLVPVIIDPQQAAIALKWAVNEMENRYKKLMENGVRNIKKYNDLSYVEKMPYIVIIIDELADLMMVAAGSVEESIARIAQKARAVGIHLVVATQRPSTDVITGMIKANLPSRISFALRSQIDSRTILDTAGAEKLLGQGDMLLLANGSSKLERIQGAYISDDEVKNLTDTLKSARKVKYRNEILEESQEEMIDVDPFFENAINIIRQENKVSISLLQRKLKVGFNRASRIYEQLKEHGVISFDDQILVDNIDEIN</sequence>
<dbReference type="RefSeq" id="WP_369713048.1">
    <property type="nucleotide sequence ID" value="NZ_CP165646.1"/>
</dbReference>
<dbReference type="InterPro" id="IPR027417">
    <property type="entry name" value="P-loop_NTPase"/>
</dbReference>
<dbReference type="InterPro" id="IPR003593">
    <property type="entry name" value="AAA+_ATPase"/>
</dbReference>
<keyword evidence="7" id="KW-0812">Transmembrane</keyword>
<feature type="transmembrane region" description="Helical" evidence="7">
    <location>
        <begin position="144"/>
        <end position="163"/>
    </location>
</feature>
<evidence type="ECO:0000256" key="5">
    <source>
        <dbReference type="PROSITE-ProRule" id="PRU00289"/>
    </source>
</evidence>
<dbReference type="InterPro" id="IPR050206">
    <property type="entry name" value="FtsK/SpoIIIE/SftA"/>
</dbReference>
<dbReference type="InterPro" id="IPR036388">
    <property type="entry name" value="WH-like_DNA-bd_sf"/>
</dbReference>
<dbReference type="Pfam" id="PF01580">
    <property type="entry name" value="FtsK_SpoIIIE"/>
    <property type="match status" value="1"/>
</dbReference>
<dbReference type="PROSITE" id="PS50901">
    <property type="entry name" value="FTSK"/>
    <property type="match status" value="1"/>
</dbReference>
<organism evidence="9">
    <name type="scientific">Leptotrichia mesophila</name>
    <dbReference type="NCBI Taxonomy" id="3239303"/>
    <lineage>
        <taxon>Bacteria</taxon>
        <taxon>Fusobacteriati</taxon>
        <taxon>Fusobacteriota</taxon>
        <taxon>Fusobacteriia</taxon>
        <taxon>Fusobacteriales</taxon>
        <taxon>Leptotrichiaceae</taxon>
        <taxon>Leptotrichia</taxon>
    </lineage>
</organism>
<keyword evidence="4" id="KW-0238">DNA-binding</keyword>
<dbReference type="InterPro" id="IPR041027">
    <property type="entry name" value="FtsK_alpha"/>
</dbReference>
<reference evidence="9" key="1">
    <citation type="submission" date="2024-07" db="EMBL/GenBank/DDBJ databases">
        <authorList>
            <person name="Li X.-J."/>
            <person name="Wang X."/>
        </authorList>
    </citation>
    <scope>NUCLEOTIDE SEQUENCE</scope>
    <source>
        <strain evidence="9">HSP-342</strain>
    </source>
</reference>
<dbReference type="Gene3D" id="3.30.980.40">
    <property type="match status" value="1"/>
</dbReference>
<dbReference type="Gene3D" id="1.10.10.10">
    <property type="entry name" value="Winged helix-like DNA-binding domain superfamily/Winged helix DNA-binding domain"/>
    <property type="match status" value="1"/>
</dbReference>
<dbReference type="InterPro" id="IPR018541">
    <property type="entry name" value="Ftsk_gamma"/>
</dbReference>
<feature type="region of interest" description="Disordered" evidence="6">
    <location>
        <begin position="273"/>
        <end position="348"/>
    </location>
</feature>
<dbReference type="CDD" id="cd01127">
    <property type="entry name" value="TrwB_TraG_TraD_VirD4"/>
    <property type="match status" value="1"/>
</dbReference>
<keyword evidence="2 5" id="KW-0547">Nucleotide-binding</keyword>
<name>A0AB39VBQ5_9FUSO</name>
<feature type="compositionally biased region" description="Basic and acidic residues" evidence="6">
    <location>
        <begin position="273"/>
        <end position="290"/>
    </location>
</feature>
<feature type="domain" description="FtsK" evidence="8">
    <location>
        <begin position="544"/>
        <end position="731"/>
    </location>
</feature>
<dbReference type="InterPro" id="IPR002543">
    <property type="entry name" value="FtsK_dom"/>
</dbReference>
<evidence type="ECO:0000256" key="6">
    <source>
        <dbReference type="SAM" id="MobiDB-lite"/>
    </source>
</evidence>
<dbReference type="GO" id="GO:0003677">
    <property type="term" value="F:DNA binding"/>
    <property type="evidence" value="ECO:0007669"/>
    <property type="project" value="UniProtKB-KW"/>
</dbReference>
<evidence type="ECO:0000256" key="1">
    <source>
        <dbReference type="ARBA" id="ARBA00006474"/>
    </source>
</evidence>
<evidence type="ECO:0000256" key="4">
    <source>
        <dbReference type="ARBA" id="ARBA00023125"/>
    </source>
</evidence>
<feature type="transmembrane region" description="Helical" evidence="7">
    <location>
        <begin position="40"/>
        <end position="70"/>
    </location>
</feature>
<feature type="binding site" evidence="5">
    <location>
        <begin position="561"/>
        <end position="568"/>
    </location>
    <ligand>
        <name>ATP</name>
        <dbReference type="ChEBI" id="CHEBI:30616"/>
    </ligand>
</feature>
<dbReference type="PANTHER" id="PTHR22683">
    <property type="entry name" value="SPORULATION PROTEIN RELATED"/>
    <property type="match status" value="1"/>
</dbReference>
<dbReference type="AlphaFoldDB" id="A0AB39VBQ5"/>
<dbReference type="SUPFAM" id="SSF52540">
    <property type="entry name" value="P-loop containing nucleoside triphosphate hydrolases"/>
    <property type="match status" value="1"/>
</dbReference>
<gene>
    <name evidence="9" type="ORF">AB8B23_01015</name>
</gene>
<dbReference type="InterPro" id="IPR036390">
    <property type="entry name" value="WH_DNA-bd_sf"/>
</dbReference>
<evidence type="ECO:0000256" key="3">
    <source>
        <dbReference type="ARBA" id="ARBA00022840"/>
    </source>
</evidence>
<evidence type="ECO:0000256" key="7">
    <source>
        <dbReference type="SAM" id="Phobius"/>
    </source>
</evidence>